<sequence>MLRKPPVIGTLFQPRDAEMLASVDDSSDPTTPSEKRVRAPLRNTHEVRTELCKVYREMRGGKLPVDHGSKYAHVLQVIARLFETTDLAERIEKLEAKQ</sequence>
<dbReference type="Proteomes" id="UP000281343">
    <property type="component" value="Unassembled WGS sequence"/>
</dbReference>
<dbReference type="EMBL" id="RCNT01000010">
    <property type="protein sequence ID" value="RMA40835.1"/>
    <property type="molecule type" value="Genomic_DNA"/>
</dbReference>
<organism evidence="2 3">
    <name type="scientific">Rhodophyticola porphyridii</name>
    <dbReference type="NCBI Taxonomy" id="1852017"/>
    <lineage>
        <taxon>Bacteria</taxon>
        <taxon>Pseudomonadati</taxon>
        <taxon>Pseudomonadota</taxon>
        <taxon>Alphaproteobacteria</taxon>
        <taxon>Rhodobacterales</taxon>
        <taxon>Roseobacteraceae</taxon>
        <taxon>Rhodophyticola</taxon>
    </lineage>
</organism>
<protein>
    <submittedName>
        <fullName evidence="2">Uncharacterized protein</fullName>
    </submittedName>
</protein>
<evidence type="ECO:0000313" key="3">
    <source>
        <dbReference type="Proteomes" id="UP000281343"/>
    </source>
</evidence>
<proteinExistence type="predicted"/>
<accession>A0A3L9Y0D9</accession>
<evidence type="ECO:0000256" key="1">
    <source>
        <dbReference type="SAM" id="MobiDB-lite"/>
    </source>
</evidence>
<comment type="caution">
    <text evidence="2">The sequence shown here is derived from an EMBL/GenBank/DDBJ whole genome shotgun (WGS) entry which is preliminary data.</text>
</comment>
<dbReference type="AlphaFoldDB" id="A0A3L9Y0D9"/>
<feature type="region of interest" description="Disordered" evidence="1">
    <location>
        <begin position="18"/>
        <end position="42"/>
    </location>
</feature>
<gene>
    <name evidence="2" type="ORF">D9R08_16840</name>
</gene>
<evidence type="ECO:0000313" key="2">
    <source>
        <dbReference type="EMBL" id="RMA40835.1"/>
    </source>
</evidence>
<name>A0A3L9Y0D9_9RHOB</name>
<feature type="compositionally biased region" description="Basic and acidic residues" evidence="1">
    <location>
        <begin position="33"/>
        <end position="42"/>
    </location>
</feature>
<keyword evidence="3" id="KW-1185">Reference proteome</keyword>
<reference evidence="2 3" key="1">
    <citation type="submission" date="2018-10" db="EMBL/GenBank/DDBJ databases">
        <authorList>
            <person name="Jung H.S."/>
            <person name="Jeon C.O."/>
        </authorList>
    </citation>
    <scope>NUCLEOTIDE SEQUENCE [LARGE SCALE GENOMIC DNA]</scope>
    <source>
        <strain evidence="2 3">MA-7-27</strain>
    </source>
</reference>